<feature type="signal peptide" evidence="4">
    <location>
        <begin position="1"/>
        <end position="21"/>
    </location>
</feature>
<dbReference type="SUPFAM" id="SSF51905">
    <property type="entry name" value="FAD/NAD(P)-binding domain"/>
    <property type="match status" value="1"/>
</dbReference>
<keyword evidence="4" id="KW-0732">Signal</keyword>
<feature type="domain" description="RsdA/BaiN/AoA(So)-like Rossmann fold-like" evidence="5">
    <location>
        <begin position="5"/>
        <end position="405"/>
    </location>
</feature>
<evidence type="ECO:0000256" key="2">
    <source>
        <dbReference type="ARBA" id="ARBA00022630"/>
    </source>
</evidence>
<dbReference type="Gene3D" id="3.50.50.60">
    <property type="entry name" value="FAD/NAD(P)-binding domain"/>
    <property type="match status" value="1"/>
</dbReference>
<dbReference type="Pfam" id="PF22780">
    <property type="entry name" value="HI0933_like_1st"/>
    <property type="match status" value="1"/>
</dbReference>
<reference evidence="7" key="1">
    <citation type="journal article" date="2021" name="PeerJ">
        <title>Extensive microbial diversity within the chicken gut microbiome revealed by metagenomics and culture.</title>
        <authorList>
            <person name="Gilroy R."/>
            <person name="Ravi A."/>
            <person name="Getino M."/>
            <person name="Pursley I."/>
            <person name="Horton D.L."/>
            <person name="Alikhan N.F."/>
            <person name="Baker D."/>
            <person name="Gharbi K."/>
            <person name="Hall N."/>
            <person name="Watson M."/>
            <person name="Adriaenssens E.M."/>
            <person name="Foster-Nyarko E."/>
            <person name="Jarju S."/>
            <person name="Secka A."/>
            <person name="Antonio M."/>
            <person name="Oren A."/>
            <person name="Chaudhuri R.R."/>
            <person name="La Ragione R."/>
            <person name="Hildebrand F."/>
            <person name="Pallen M.J."/>
        </authorList>
    </citation>
    <scope>NUCLEOTIDE SEQUENCE</scope>
    <source>
        <strain evidence="7">CHK188-16595</strain>
    </source>
</reference>
<keyword evidence="3" id="KW-0274">FAD</keyword>
<dbReference type="Proteomes" id="UP000823877">
    <property type="component" value="Unassembled WGS sequence"/>
</dbReference>
<dbReference type="AlphaFoldDB" id="A0A9D2MIN3"/>
<gene>
    <name evidence="7" type="ORF">IAA37_07525</name>
</gene>
<evidence type="ECO:0000256" key="4">
    <source>
        <dbReference type="SAM" id="SignalP"/>
    </source>
</evidence>
<name>A0A9D2MIN3_9FIRM</name>
<dbReference type="Gene3D" id="2.40.30.10">
    <property type="entry name" value="Translation factors"/>
    <property type="match status" value="1"/>
</dbReference>
<dbReference type="InterPro" id="IPR023166">
    <property type="entry name" value="BaiN-like_dom_sf"/>
</dbReference>
<dbReference type="PANTHER" id="PTHR42887:SF2">
    <property type="entry name" value="OS12G0638800 PROTEIN"/>
    <property type="match status" value="1"/>
</dbReference>
<dbReference type="PANTHER" id="PTHR42887">
    <property type="entry name" value="OS12G0638800 PROTEIN"/>
    <property type="match status" value="1"/>
</dbReference>
<evidence type="ECO:0000256" key="3">
    <source>
        <dbReference type="ARBA" id="ARBA00022827"/>
    </source>
</evidence>
<dbReference type="InterPro" id="IPR036188">
    <property type="entry name" value="FAD/NAD-bd_sf"/>
</dbReference>
<keyword evidence="2" id="KW-0285">Flavoprotein</keyword>
<comment type="caution">
    <text evidence="7">The sequence shown here is derived from an EMBL/GenBank/DDBJ whole genome shotgun (WGS) entry which is preliminary data.</text>
</comment>
<dbReference type="InterPro" id="IPR004792">
    <property type="entry name" value="BaiN-like"/>
</dbReference>
<evidence type="ECO:0000313" key="8">
    <source>
        <dbReference type="Proteomes" id="UP000823877"/>
    </source>
</evidence>
<feature type="domain" description="RsdA/BaiN/AoA(So)-like insert" evidence="6">
    <location>
        <begin position="192"/>
        <end position="352"/>
    </location>
</feature>
<dbReference type="InterPro" id="IPR055178">
    <property type="entry name" value="RsdA/BaiN/AoA(So)-like_dom"/>
</dbReference>
<accession>A0A9D2MIN3</accession>
<reference evidence="7" key="2">
    <citation type="submission" date="2021-04" db="EMBL/GenBank/DDBJ databases">
        <authorList>
            <person name="Gilroy R."/>
        </authorList>
    </citation>
    <scope>NUCLEOTIDE SEQUENCE</scope>
    <source>
        <strain evidence="7">CHK188-16595</strain>
    </source>
</reference>
<protein>
    <submittedName>
        <fullName evidence="7">NAD(P)/FAD-dependent oxidoreductase</fullName>
    </submittedName>
</protein>
<feature type="chain" id="PRO_5039139714" evidence="4">
    <location>
        <begin position="22"/>
        <end position="407"/>
    </location>
</feature>
<dbReference type="Gene3D" id="1.10.8.260">
    <property type="entry name" value="HI0933 insert domain-like"/>
    <property type="match status" value="1"/>
</dbReference>
<dbReference type="SUPFAM" id="SSF160996">
    <property type="entry name" value="HI0933 insert domain-like"/>
    <property type="match status" value="1"/>
</dbReference>
<dbReference type="InterPro" id="IPR057661">
    <property type="entry name" value="RsdA/BaiN/AoA(So)_Rossmann"/>
</dbReference>
<evidence type="ECO:0000259" key="6">
    <source>
        <dbReference type="Pfam" id="PF22780"/>
    </source>
</evidence>
<dbReference type="EMBL" id="DWXN01000012">
    <property type="protein sequence ID" value="HJB75501.1"/>
    <property type="molecule type" value="Genomic_DNA"/>
</dbReference>
<comment type="cofactor">
    <cofactor evidence="1">
        <name>FAD</name>
        <dbReference type="ChEBI" id="CHEBI:57692"/>
    </cofactor>
</comment>
<proteinExistence type="predicted"/>
<sequence>MAVSVVIGGGAAGLMAAAACAARGKDTLVVEKMPVCAKKVCITGKGRCNVTNACFDLPELISNVPRNPRFLYSAFSNFMPYDTMSFFEDLGVPLKVERGNRVFPVSDHAKDIANALIKHAADMGVRFIHTGAKAFAFDQDQISAVILSDGSRIECESVALCTGGMSYPATGSTGDGYALAKSAGHTVTDITPALVSLKSNDDFVPELQGLSLRNVAVKLLKNGKAFYSDFGEMLFTHYGLSGPVILSASSHMDKPENGGYKIIIDLKPALDYETLDKRIQRDFAEFKNKDIINSLSKLLPKKLIPVAVSLWGVPNHKKVNEITREERKKLVHLLKNMEVNISGFYSIDSAIITRGGVCVREIDPKTMRSKIIKNLYFAGEIIDVDAYTGGFNLQIAFSTGRLCGENM</sequence>
<evidence type="ECO:0000259" key="5">
    <source>
        <dbReference type="Pfam" id="PF03486"/>
    </source>
</evidence>
<dbReference type="Pfam" id="PF03486">
    <property type="entry name" value="HI0933_like"/>
    <property type="match status" value="1"/>
</dbReference>
<dbReference type="NCBIfam" id="TIGR00275">
    <property type="entry name" value="aminoacetone oxidase family FAD-binding enzyme"/>
    <property type="match status" value="1"/>
</dbReference>
<evidence type="ECO:0000256" key="1">
    <source>
        <dbReference type="ARBA" id="ARBA00001974"/>
    </source>
</evidence>
<organism evidence="7 8">
    <name type="scientific">Candidatus Eubacterium faecale</name>
    <dbReference type="NCBI Taxonomy" id="2838568"/>
    <lineage>
        <taxon>Bacteria</taxon>
        <taxon>Bacillati</taxon>
        <taxon>Bacillota</taxon>
        <taxon>Clostridia</taxon>
        <taxon>Eubacteriales</taxon>
        <taxon>Eubacteriaceae</taxon>
        <taxon>Eubacterium</taxon>
    </lineage>
</organism>
<evidence type="ECO:0000313" key="7">
    <source>
        <dbReference type="EMBL" id="HJB75501.1"/>
    </source>
</evidence>